<dbReference type="InterPro" id="IPR050829">
    <property type="entry name" value="CorA_MIT"/>
</dbReference>
<keyword evidence="8" id="KW-0460">Magnesium</keyword>
<keyword evidence="5" id="KW-1003">Cell membrane</keyword>
<keyword evidence="10" id="KW-0406">Ion transport</keyword>
<comment type="catalytic activity">
    <reaction evidence="12">
        <text>Mg(2+)(in) = Mg(2+)(out)</text>
        <dbReference type="Rhea" id="RHEA:29827"/>
        <dbReference type="ChEBI" id="CHEBI:18420"/>
    </reaction>
</comment>
<dbReference type="Gene3D" id="3.30.460.20">
    <property type="entry name" value="CorA soluble domain-like"/>
    <property type="match status" value="1"/>
</dbReference>
<evidence type="ECO:0000256" key="1">
    <source>
        <dbReference type="ARBA" id="ARBA00004429"/>
    </source>
</evidence>
<evidence type="ECO:0000256" key="3">
    <source>
        <dbReference type="ARBA" id="ARBA00019439"/>
    </source>
</evidence>
<evidence type="ECO:0000256" key="2">
    <source>
        <dbReference type="ARBA" id="ARBA00009765"/>
    </source>
</evidence>
<evidence type="ECO:0000313" key="15">
    <source>
        <dbReference type="Proteomes" id="UP000249557"/>
    </source>
</evidence>
<keyword evidence="7 13" id="KW-0812">Transmembrane</keyword>
<evidence type="ECO:0000256" key="7">
    <source>
        <dbReference type="ARBA" id="ARBA00022692"/>
    </source>
</evidence>
<comment type="caution">
    <text evidence="14">The sequence shown here is derived from an EMBL/GenBank/DDBJ whole genome shotgun (WGS) entry which is preliminary data.</text>
</comment>
<dbReference type="EMBL" id="QFNK01000123">
    <property type="protein sequence ID" value="PZO86405.1"/>
    <property type="molecule type" value="Genomic_DNA"/>
</dbReference>
<dbReference type="CDD" id="cd12837">
    <property type="entry name" value="EcCorA-like_u1"/>
    <property type="match status" value="1"/>
</dbReference>
<accession>A0A2W5BTA9</accession>
<dbReference type="Gene3D" id="1.20.58.340">
    <property type="entry name" value="Magnesium transport protein CorA, transmembrane region"/>
    <property type="match status" value="1"/>
</dbReference>
<dbReference type="InterPro" id="IPR045861">
    <property type="entry name" value="CorA_cytoplasmic_dom"/>
</dbReference>
<keyword evidence="9 13" id="KW-1133">Transmembrane helix</keyword>
<sequence>MALQGYKVSGDKLENVADIGVEGIPEDGPVWIDLASPTAEEDKLVEDLLKISIPTKEDMQEIELSARLYDEDGADYMTMLCIAQIASDDPVKAPVTFILYKNTLVTVRYHELTAFNQYLQKAQKKNGVPLPSAHGIMADIIESVIGRIADSLEFLGGEVDNLSAQIFREKRGTIKSRTNILQSSIQVVGAKGDLLGMLRESLSSIARLVSHMSITLPEGAPRLLKSKLATVSRDVASLGDHAGFMSGKMNFLLDATLGMINLQQNQIIKIFSIAAVVFLPPTLVASIYGMNFQHMPELGARFGYPAALAAMVVSALVPILYFRRKGWL</sequence>
<evidence type="ECO:0000256" key="6">
    <source>
        <dbReference type="ARBA" id="ARBA00022519"/>
    </source>
</evidence>
<dbReference type="GO" id="GO:0005886">
    <property type="term" value="C:plasma membrane"/>
    <property type="evidence" value="ECO:0007669"/>
    <property type="project" value="UniProtKB-SubCell"/>
</dbReference>
<dbReference type="AlphaFoldDB" id="A0A2W5BTA9"/>
<protein>
    <recommendedName>
        <fullName evidence="3">Magnesium transport protein CorA</fullName>
    </recommendedName>
</protein>
<dbReference type="InterPro" id="IPR045863">
    <property type="entry name" value="CorA_TM1_TM2"/>
</dbReference>
<dbReference type="Pfam" id="PF01544">
    <property type="entry name" value="CorA"/>
    <property type="match status" value="1"/>
</dbReference>
<dbReference type="SUPFAM" id="SSF143865">
    <property type="entry name" value="CorA soluble domain-like"/>
    <property type="match status" value="1"/>
</dbReference>
<evidence type="ECO:0000256" key="9">
    <source>
        <dbReference type="ARBA" id="ARBA00022989"/>
    </source>
</evidence>
<gene>
    <name evidence="14" type="ORF">DI626_06725</name>
</gene>
<dbReference type="FunFam" id="1.20.58.340:FF:000001">
    <property type="entry name" value="Magnesium transport protein CorA"/>
    <property type="match status" value="1"/>
</dbReference>
<proteinExistence type="inferred from homology"/>
<evidence type="ECO:0000256" key="10">
    <source>
        <dbReference type="ARBA" id="ARBA00023065"/>
    </source>
</evidence>
<evidence type="ECO:0000256" key="13">
    <source>
        <dbReference type="SAM" id="Phobius"/>
    </source>
</evidence>
<dbReference type="Proteomes" id="UP000249557">
    <property type="component" value="Unassembled WGS sequence"/>
</dbReference>
<keyword evidence="4" id="KW-0813">Transport</keyword>
<evidence type="ECO:0000256" key="11">
    <source>
        <dbReference type="ARBA" id="ARBA00023136"/>
    </source>
</evidence>
<comment type="subcellular location">
    <subcellularLocation>
        <location evidence="1">Cell inner membrane</location>
        <topology evidence="1">Multi-pass membrane protein</topology>
    </subcellularLocation>
</comment>
<dbReference type="GO" id="GO:0015099">
    <property type="term" value="F:nickel cation transmembrane transporter activity"/>
    <property type="evidence" value="ECO:0007669"/>
    <property type="project" value="TreeGrafter"/>
</dbReference>
<feature type="transmembrane region" description="Helical" evidence="13">
    <location>
        <begin position="267"/>
        <end position="290"/>
    </location>
</feature>
<evidence type="ECO:0000256" key="12">
    <source>
        <dbReference type="ARBA" id="ARBA00034269"/>
    </source>
</evidence>
<feature type="transmembrane region" description="Helical" evidence="13">
    <location>
        <begin position="302"/>
        <end position="322"/>
    </location>
</feature>
<reference evidence="14 15" key="1">
    <citation type="submission" date="2017-08" db="EMBL/GenBank/DDBJ databases">
        <title>Infants hospitalized years apart are colonized by the same room-sourced microbial strains.</title>
        <authorList>
            <person name="Brooks B."/>
            <person name="Olm M.R."/>
            <person name="Firek B.A."/>
            <person name="Baker R."/>
            <person name="Thomas B.C."/>
            <person name="Morowitz M.J."/>
            <person name="Banfield J.F."/>
        </authorList>
    </citation>
    <scope>NUCLEOTIDE SEQUENCE [LARGE SCALE GENOMIC DNA]</scope>
    <source>
        <strain evidence="14">S2_018_000_R2_104</strain>
    </source>
</reference>
<evidence type="ECO:0000313" key="14">
    <source>
        <dbReference type="EMBL" id="PZO86405.1"/>
    </source>
</evidence>
<dbReference type="GO" id="GO:0015095">
    <property type="term" value="F:magnesium ion transmembrane transporter activity"/>
    <property type="evidence" value="ECO:0007669"/>
    <property type="project" value="TreeGrafter"/>
</dbReference>
<comment type="similarity">
    <text evidence="2">Belongs to the CorA metal ion transporter (MIT) (TC 1.A.35) family.</text>
</comment>
<keyword evidence="11 13" id="KW-0472">Membrane</keyword>
<dbReference type="GO" id="GO:0015087">
    <property type="term" value="F:cobalt ion transmembrane transporter activity"/>
    <property type="evidence" value="ECO:0007669"/>
    <property type="project" value="TreeGrafter"/>
</dbReference>
<organism evidence="14 15">
    <name type="scientific">Micavibrio aeruginosavorus</name>
    <dbReference type="NCBI Taxonomy" id="349221"/>
    <lineage>
        <taxon>Bacteria</taxon>
        <taxon>Pseudomonadati</taxon>
        <taxon>Bdellovibrionota</taxon>
        <taxon>Bdellovibrionia</taxon>
        <taxon>Bdellovibrionales</taxon>
        <taxon>Pseudobdellovibrionaceae</taxon>
        <taxon>Micavibrio</taxon>
    </lineage>
</organism>
<dbReference type="PANTHER" id="PTHR47685:SF1">
    <property type="entry name" value="MAGNESIUM TRANSPORT PROTEIN CORA"/>
    <property type="match status" value="1"/>
</dbReference>
<name>A0A2W5BTA9_9BACT</name>
<evidence type="ECO:0000256" key="8">
    <source>
        <dbReference type="ARBA" id="ARBA00022842"/>
    </source>
</evidence>
<evidence type="ECO:0000256" key="4">
    <source>
        <dbReference type="ARBA" id="ARBA00022448"/>
    </source>
</evidence>
<dbReference type="PANTHER" id="PTHR47685">
    <property type="entry name" value="MAGNESIUM TRANSPORT PROTEIN CORA"/>
    <property type="match status" value="1"/>
</dbReference>
<keyword evidence="6" id="KW-0997">Cell inner membrane</keyword>
<dbReference type="InterPro" id="IPR002523">
    <property type="entry name" value="MgTranspt_CorA/ZnTranspt_ZntB"/>
</dbReference>
<evidence type="ECO:0000256" key="5">
    <source>
        <dbReference type="ARBA" id="ARBA00022475"/>
    </source>
</evidence>
<dbReference type="SUPFAM" id="SSF144083">
    <property type="entry name" value="Magnesium transport protein CorA, transmembrane region"/>
    <property type="match status" value="1"/>
</dbReference>